<dbReference type="SMART" id="SM00714">
    <property type="entry name" value="LITAF"/>
    <property type="match status" value="1"/>
</dbReference>
<proteinExistence type="inferred from homology"/>
<evidence type="ECO:0000256" key="3">
    <source>
        <dbReference type="ARBA" id="ARBA00022723"/>
    </source>
</evidence>
<dbReference type="PANTHER" id="PTHR23292">
    <property type="entry name" value="LIPOPOLYSACCHARIDE-INDUCED TUMOR NECROSIS FACTOR-ALPHA FACTOR"/>
    <property type="match status" value="1"/>
</dbReference>
<dbReference type="InterPro" id="IPR006629">
    <property type="entry name" value="LITAF"/>
</dbReference>
<comment type="subcellular location">
    <subcellularLocation>
        <location evidence="1">Membrane</location>
        <topology evidence="1">Peripheral membrane protein</topology>
    </subcellularLocation>
</comment>
<evidence type="ECO:0000256" key="6">
    <source>
        <dbReference type="SAM" id="Phobius"/>
    </source>
</evidence>
<evidence type="ECO:0000259" key="7">
    <source>
        <dbReference type="PROSITE" id="PS51837"/>
    </source>
</evidence>
<feature type="domain" description="LITAF" evidence="7">
    <location>
        <begin position="45"/>
        <end position="132"/>
    </location>
</feature>
<evidence type="ECO:0000256" key="1">
    <source>
        <dbReference type="ARBA" id="ARBA00004170"/>
    </source>
</evidence>
<dbReference type="GO" id="GO:0016020">
    <property type="term" value="C:membrane"/>
    <property type="evidence" value="ECO:0007669"/>
    <property type="project" value="UniProtKB-SubCell"/>
</dbReference>
<evidence type="ECO:0000313" key="9">
    <source>
        <dbReference type="Proteomes" id="UP001295423"/>
    </source>
</evidence>
<keyword evidence="6" id="KW-1133">Transmembrane helix</keyword>
<dbReference type="GO" id="GO:0008270">
    <property type="term" value="F:zinc ion binding"/>
    <property type="evidence" value="ECO:0007669"/>
    <property type="project" value="TreeGrafter"/>
</dbReference>
<dbReference type="Pfam" id="PF10601">
    <property type="entry name" value="zf-LITAF-like"/>
    <property type="match status" value="1"/>
</dbReference>
<dbReference type="InterPro" id="IPR037519">
    <property type="entry name" value="LITAF_fam"/>
</dbReference>
<dbReference type="EMBL" id="CAKOGP040000668">
    <property type="protein sequence ID" value="CAJ1937730.1"/>
    <property type="molecule type" value="Genomic_DNA"/>
</dbReference>
<evidence type="ECO:0000313" key="8">
    <source>
        <dbReference type="EMBL" id="CAJ1937730.1"/>
    </source>
</evidence>
<keyword evidence="3" id="KW-0479">Metal-binding</keyword>
<keyword evidence="9" id="KW-1185">Reference proteome</keyword>
<dbReference type="PANTHER" id="PTHR23292:SF6">
    <property type="entry name" value="FI16602P1-RELATED"/>
    <property type="match status" value="1"/>
</dbReference>
<keyword evidence="5 6" id="KW-0472">Membrane</keyword>
<accession>A0AAD2CR16</accession>
<dbReference type="AlphaFoldDB" id="A0AAD2CR16"/>
<evidence type="ECO:0000256" key="4">
    <source>
        <dbReference type="ARBA" id="ARBA00022833"/>
    </source>
</evidence>
<organism evidence="8 9">
    <name type="scientific">Cylindrotheca closterium</name>
    <dbReference type="NCBI Taxonomy" id="2856"/>
    <lineage>
        <taxon>Eukaryota</taxon>
        <taxon>Sar</taxon>
        <taxon>Stramenopiles</taxon>
        <taxon>Ochrophyta</taxon>
        <taxon>Bacillariophyta</taxon>
        <taxon>Bacillariophyceae</taxon>
        <taxon>Bacillariophycidae</taxon>
        <taxon>Bacillariales</taxon>
        <taxon>Bacillariaceae</taxon>
        <taxon>Cylindrotheca</taxon>
    </lineage>
</organism>
<comment type="similarity">
    <text evidence="2">Belongs to the CDIP1/LITAF family.</text>
</comment>
<evidence type="ECO:0000256" key="2">
    <source>
        <dbReference type="ARBA" id="ARBA00005975"/>
    </source>
</evidence>
<comment type="caution">
    <text evidence="8">The sequence shown here is derived from an EMBL/GenBank/DDBJ whole genome shotgun (WGS) entry which is preliminary data.</text>
</comment>
<reference evidence="8" key="1">
    <citation type="submission" date="2023-08" db="EMBL/GenBank/DDBJ databases">
        <authorList>
            <person name="Audoor S."/>
            <person name="Bilcke G."/>
        </authorList>
    </citation>
    <scope>NUCLEOTIDE SEQUENCE</scope>
</reference>
<keyword evidence="4" id="KW-0862">Zinc</keyword>
<feature type="transmembrane region" description="Helical" evidence="6">
    <location>
        <begin position="87"/>
        <end position="110"/>
    </location>
</feature>
<protein>
    <recommendedName>
        <fullName evidence="7">LITAF domain-containing protein</fullName>
    </recommendedName>
</protein>
<dbReference type="Proteomes" id="UP001295423">
    <property type="component" value="Unassembled WGS sequence"/>
</dbReference>
<evidence type="ECO:0000256" key="5">
    <source>
        <dbReference type="ARBA" id="ARBA00023136"/>
    </source>
</evidence>
<name>A0AAD2CR16_9STRA</name>
<gene>
    <name evidence="8" type="ORF">CYCCA115_LOCUS5789</name>
</gene>
<dbReference type="PROSITE" id="PS51837">
    <property type="entry name" value="LITAF"/>
    <property type="match status" value="1"/>
</dbReference>
<sequence length="142" mass="15468">MVSSNKTETPTGAASLAESSYVSVDETDIRVVMDQNPSGGKPASEQNTYNLEMDPCLAGRRKPTNLPFCPHCSKKNVRTMTKTYPTAVTWGAVAVGAVVFFPICWIPLVVDKMKKTDHYCQNCGQKLATLKPLEGVGVKERS</sequence>
<keyword evidence="6" id="KW-0812">Transmembrane</keyword>